<dbReference type="InterPro" id="IPR036318">
    <property type="entry name" value="FAD-bd_PCMH-like_sf"/>
</dbReference>
<reference evidence="1 2" key="1">
    <citation type="submission" date="2016-10" db="EMBL/GenBank/DDBJ databases">
        <authorList>
            <person name="Varghese N."/>
            <person name="Submissions S."/>
        </authorList>
    </citation>
    <scope>NUCLEOTIDE SEQUENCE [LARGE SCALE GENOMIC DNA]</scope>
    <source>
        <strain evidence="1 2">LMG 22274</strain>
    </source>
</reference>
<protein>
    <submittedName>
        <fullName evidence="1">FAD binding domain-containing protein</fullName>
    </submittedName>
</protein>
<accession>A0AAQ1JXS9</accession>
<gene>
    <name evidence="1" type="ORF">SAMN05216550_123149</name>
</gene>
<dbReference type="EMBL" id="FNZM01000023">
    <property type="protein sequence ID" value="SEK13282.1"/>
    <property type="molecule type" value="Genomic_DNA"/>
</dbReference>
<dbReference type="AlphaFoldDB" id="A0AAQ1JXS9"/>
<evidence type="ECO:0000313" key="2">
    <source>
        <dbReference type="Proteomes" id="UP000183529"/>
    </source>
</evidence>
<proteinExistence type="predicted"/>
<sequence>MRRREETLPAKGCCRSAIASHRHYLCGRGSGRGWNTPHPACDPAWPEAEQWQALSRAVGGSLLRPATIWQICAETPGAPDCLARLKEARNPIALGDDPGGTQISGWLDGWTPRASAYAVAARSTADVVSGIDFVRRHNLRLVVKGGGHSYLGAERIKSGLALLPEPHGHGVGHALGDFDTLSFQTRERSALRVSLVHLRAELRH</sequence>
<organism evidence="1 2">
    <name type="scientific">Paraburkholderia tropica</name>
    <dbReference type="NCBI Taxonomy" id="92647"/>
    <lineage>
        <taxon>Bacteria</taxon>
        <taxon>Pseudomonadati</taxon>
        <taxon>Pseudomonadota</taxon>
        <taxon>Betaproteobacteria</taxon>
        <taxon>Burkholderiales</taxon>
        <taxon>Burkholderiaceae</taxon>
        <taxon>Paraburkholderia</taxon>
    </lineage>
</organism>
<dbReference type="InterPro" id="IPR016169">
    <property type="entry name" value="FAD-bd_PCMH_sub2"/>
</dbReference>
<comment type="caution">
    <text evidence="1">The sequence shown here is derived from an EMBL/GenBank/DDBJ whole genome shotgun (WGS) entry which is preliminary data.</text>
</comment>
<dbReference type="Gene3D" id="3.30.465.10">
    <property type="match status" value="1"/>
</dbReference>
<name>A0AAQ1JXS9_9BURK</name>
<dbReference type="Proteomes" id="UP000183529">
    <property type="component" value="Unassembled WGS sequence"/>
</dbReference>
<evidence type="ECO:0000313" key="1">
    <source>
        <dbReference type="EMBL" id="SEK13282.1"/>
    </source>
</evidence>
<dbReference type="GO" id="GO:0050660">
    <property type="term" value="F:flavin adenine dinucleotide binding"/>
    <property type="evidence" value="ECO:0007669"/>
    <property type="project" value="InterPro"/>
</dbReference>
<dbReference type="SUPFAM" id="SSF56176">
    <property type="entry name" value="FAD-binding/transporter-associated domain-like"/>
    <property type="match status" value="1"/>
</dbReference>